<sequence length="81" mass="9290">MAYYPAITTAHEICKWHERKYEHSINENRPEVDAPNEERHCQQTTRTNDHSEAVENSNPVTQVQPSSKSSTASMLLPEIQP</sequence>
<evidence type="ECO:0000256" key="1">
    <source>
        <dbReference type="SAM" id="MobiDB-lite"/>
    </source>
</evidence>
<dbReference type="WBParaSite" id="PgB17_g041_t02">
    <property type="protein sequence ID" value="PgB17_g041_t02"/>
    <property type="gene ID" value="PgB17_g041"/>
</dbReference>
<dbReference type="AlphaFoldDB" id="A0A914ZS48"/>
<protein>
    <submittedName>
        <fullName evidence="3">Uncharacterized protein</fullName>
    </submittedName>
</protein>
<accession>A0A914ZS48</accession>
<evidence type="ECO:0000313" key="2">
    <source>
        <dbReference type="Proteomes" id="UP000887569"/>
    </source>
</evidence>
<evidence type="ECO:0000313" key="3">
    <source>
        <dbReference type="WBParaSite" id="PgB17_g041_t02"/>
    </source>
</evidence>
<proteinExistence type="predicted"/>
<organism evidence="2 3">
    <name type="scientific">Parascaris univalens</name>
    <name type="common">Nematode worm</name>
    <dbReference type="NCBI Taxonomy" id="6257"/>
    <lineage>
        <taxon>Eukaryota</taxon>
        <taxon>Metazoa</taxon>
        <taxon>Ecdysozoa</taxon>
        <taxon>Nematoda</taxon>
        <taxon>Chromadorea</taxon>
        <taxon>Rhabditida</taxon>
        <taxon>Spirurina</taxon>
        <taxon>Ascaridomorpha</taxon>
        <taxon>Ascaridoidea</taxon>
        <taxon>Ascarididae</taxon>
        <taxon>Parascaris</taxon>
    </lineage>
</organism>
<feature type="compositionally biased region" description="Polar residues" evidence="1">
    <location>
        <begin position="54"/>
        <end position="73"/>
    </location>
</feature>
<dbReference type="Proteomes" id="UP000887569">
    <property type="component" value="Unplaced"/>
</dbReference>
<feature type="compositionally biased region" description="Basic and acidic residues" evidence="1">
    <location>
        <begin position="26"/>
        <end position="53"/>
    </location>
</feature>
<feature type="region of interest" description="Disordered" evidence="1">
    <location>
        <begin position="26"/>
        <end position="81"/>
    </location>
</feature>
<keyword evidence="2" id="KW-1185">Reference proteome</keyword>
<reference evidence="3" key="1">
    <citation type="submission" date="2022-11" db="UniProtKB">
        <authorList>
            <consortium name="WormBaseParasite"/>
        </authorList>
    </citation>
    <scope>IDENTIFICATION</scope>
</reference>
<name>A0A914ZS48_PARUN</name>